<keyword evidence="5" id="KW-0238">DNA-binding</keyword>
<keyword evidence="6" id="KW-0804">Transcription</keyword>
<accession>A0A137SZ68</accession>
<dbReference type="GO" id="GO:0045892">
    <property type="term" value="P:negative regulation of DNA-templated transcription"/>
    <property type="evidence" value="ECO:0007669"/>
    <property type="project" value="TreeGrafter"/>
</dbReference>
<keyword evidence="4" id="KW-0805">Transcription regulation</keyword>
<dbReference type="eggNOG" id="COG0735">
    <property type="taxonomic scope" value="Bacteria"/>
</dbReference>
<evidence type="ECO:0000256" key="2">
    <source>
        <dbReference type="ARBA" id="ARBA00022491"/>
    </source>
</evidence>
<proteinExistence type="inferred from homology"/>
<dbReference type="EMBL" id="LTAG01000031">
    <property type="protein sequence ID" value="KXO17710.1"/>
    <property type="molecule type" value="Genomic_DNA"/>
</dbReference>
<evidence type="ECO:0008006" key="10">
    <source>
        <dbReference type="Google" id="ProtNLM"/>
    </source>
</evidence>
<sequence length="144" mass="16350">MMMEKENIEDLLLAHNIRPTANRVLIVRTLAMSGAPLSVKDFEKKLLTIDKSNIFRTLTLFKEHHLVHQIEEGNGMTAYELCLRHSHEEDDDVHVHFYCESCQHTFCLYNTPIPAIVVPNGFQVAGANYLVKGICPACAKKTKK</sequence>
<evidence type="ECO:0000256" key="6">
    <source>
        <dbReference type="ARBA" id="ARBA00023163"/>
    </source>
</evidence>
<organism evidence="8 9">
    <name type="scientific">Prevotella bivia</name>
    <dbReference type="NCBI Taxonomy" id="28125"/>
    <lineage>
        <taxon>Bacteria</taxon>
        <taxon>Pseudomonadati</taxon>
        <taxon>Bacteroidota</taxon>
        <taxon>Bacteroidia</taxon>
        <taxon>Bacteroidales</taxon>
        <taxon>Prevotellaceae</taxon>
        <taxon>Prevotella</taxon>
    </lineage>
</organism>
<dbReference type="RefSeq" id="WP_061314841.1">
    <property type="nucleotide sequence ID" value="NZ_KQ965647.1"/>
</dbReference>
<keyword evidence="3 7" id="KW-0862">Zinc</keyword>
<evidence type="ECO:0000256" key="3">
    <source>
        <dbReference type="ARBA" id="ARBA00022833"/>
    </source>
</evidence>
<dbReference type="InterPro" id="IPR036390">
    <property type="entry name" value="WH_DNA-bd_sf"/>
</dbReference>
<dbReference type="PANTHER" id="PTHR33202">
    <property type="entry name" value="ZINC UPTAKE REGULATION PROTEIN"/>
    <property type="match status" value="1"/>
</dbReference>
<dbReference type="PATRIC" id="fig|28125.4.peg.814"/>
<feature type="binding site" evidence="7">
    <location>
        <position position="138"/>
    </location>
    <ligand>
        <name>Zn(2+)</name>
        <dbReference type="ChEBI" id="CHEBI:29105"/>
    </ligand>
</feature>
<keyword evidence="2" id="KW-0678">Repressor</keyword>
<dbReference type="AlphaFoldDB" id="A0A137SZ68"/>
<dbReference type="GO" id="GO:1900376">
    <property type="term" value="P:regulation of secondary metabolite biosynthetic process"/>
    <property type="evidence" value="ECO:0007669"/>
    <property type="project" value="TreeGrafter"/>
</dbReference>
<dbReference type="InterPro" id="IPR043135">
    <property type="entry name" value="Fur_C"/>
</dbReference>
<dbReference type="GO" id="GO:0000976">
    <property type="term" value="F:transcription cis-regulatory region binding"/>
    <property type="evidence" value="ECO:0007669"/>
    <property type="project" value="TreeGrafter"/>
</dbReference>
<evidence type="ECO:0000313" key="9">
    <source>
        <dbReference type="Proteomes" id="UP000070093"/>
    </source>
</evidence>
<protein>
    <recommendedName>
        <fullName evidence="10">Transcriptional regulator, Fur family</fullName>
    </recommendedName>
</protein>
<name>A0A137SZ68_9BACT</name>
<evidence type="ECO:0000256" key="7">
    <source>
        <dbReference type="PIRSR" id="PIRSR602481-1"/>
    </source>
</evidence>
<dbReference type="SUPFAM" id="SSF46785">
    <property type="entry name" value="Winged helix' DNA-binding domain"/>
    <property type="match status" value="1"/>
</dbReference>
<dbReference type="Gene3D" id="1.10.10.10">
    <property type="entry name" value="Winged helix-like DNA-binding domain superfamily/Winged helix DNA-binding domain"/>
    <property type="match status" value="1"/>
</dbReference>
<dbReference type="InterPro" id="IPR002481">
    <property type="entry name" value="FUR"/>
</dbReference>
<evidence type="ECO:0000313" key="8">
    <source>
        <dbReference type="EMBL" id="KXO17710.1"/>
    </source>
</evidence>
<dbReference type="Gene3D" id="3.30.1490.190">
    <property type="match status" value="1"/>
</dbReference>
<feature type="binding site" evidence="7">
    <location>
        <position position="135"/>
    </location>
    <ligand>
        <name>Zn(2+)</name>
        <dbReference type="ChEBI" id="CHEBI:29105"/>
    </ligand>
</feature>
<dbReference type="Proteomes" id="UP000070093">
    <property type="component" value="Unassembled WGS sequence"/>
</dbReference>
<dbReference type="Pfam" id="PF01475">
    <property type="entry name" value="FUR"/>
    <property type="match status" value="1"/>
</dbReference>
<feature type="binding site" evidence="7">
    <location>
        <position position="99"/>
    </location>
    <ligand>
        <name>Zn(2+)</name>
        <dbReference type="ChEBI" id="CHEBI:29105"/>
    </ligand>
</feature>
<evidence type="ECO:0000256" key="1">
    <source>
        <dbReference type="ARBA" id="ARBA00007957"/>
    </source>
</evidence>
<dbReference type="PANTHER" id="PTHR33202:SF22">
    <property type="entry name" value="HYDROGEN PEROXIDE SENSITIVE REPRESSOR"/>
    <property type="match status" value="1"/>
</dbReference>
<dbReference type="STRING" id="28125.HMPREF3202_00832"/>
<evidence type="ECO:0000256" key="5">
    <source>
        <dbReference type="ARBA" id="ARBA00023125"/>
    </source>
</evidence>
<gene>
    <name evidence="8" type="ORF">HMPREF3202_00832</name>
</gene>
<comment type="caution">
    <text evidence="8">The sequence shown here is derived from an EMBL/GenBank/DDBJ whole genome shotgun (WGS) entry which is preliminary data.</text>
</comment>
<reference evidence="8 9" key="1">
    <citation type="submission" date="2016-02" db="EMBL/GenBank/DDBJ databases">
        <authorList>
            <person name="Wen L."/>
            <person name="He K."/>
            <person name="Yang H."/>
        </authorList>
    </citation>
    <scope>NUCLEOTIDE SEQUENCE [LARGE SCALE GENOMIC DNA]</scope>
    <source>
        <strain evidence="8 9">GED7880</strain>
    </source>
</reference>
<dbReference type="InterPro" id="IPR036388">
    <property type="entry name" value="WH-like_DNA-bd_sf"/>
</dbReference>
<evidence type="ECO:0000256" key="4">
    <source>
        <dbReference type="ARBA" id="ARBA00023015"/>
    </source>
</evidence>
<comment type="cofactor">
    <cofactor evidence="7">
        <name>Zn(2+)</name>
        <dbReference type="ChEBI" id="CHEBI:29105"/>
    </cofactor>
    <text evidence="7">Binds 1 zinc ion per subunit.</text>
</comment>
<keyword evidence="7" id="KW-0479">Metal-binding</keyword>
<dbReference type="GO" id="GO:0008270">
    <property type="term" value="F:zinc ion binding"/>
    <property type="evidence" value="ECO:0007669"/>
    <property type="project" value="TreeGrafter"/>
</dbReference>
<feature type="binding site" evidence="7">
    <location>
        <position position="102"/>
    </location>
    <ligand>
        <name>Zn(2+)</name>
        <dbReference type="ChEBI" id="CHEBI:29105"/>
    </ligand>
</feature>
<comment type="similarity">
    <text evidence="1">Belongs to the Fur family.</text>
</comment>
<dbReference type="GO" id="GO:0003700">
    <property type="term" value="F:DNA-binding transcription factor activity"/>
    <property type="evidence" value="ECO:0007669"/>
    <property type="project" value="InterPro"/>
</dbReference>